<name>A0ABQ9Z2X6_9CRUS</name>
<evidence type="ECO:0000313" key="1">
    <source>
        <dbReference type="EMBL" id="KAK4007244.1"/>
    </source>
</evidence>
<protein>
    <submittedName>
        <fullName evidence="1">Uncharacterized protein</fullName>
    </submittedName>
</protein>
<comment type="caution">
    <text evidence="1">The sequence shown here is derived from an EMBL/GenBank/DDBJ whole genome shotgun (WGS) entry which is preliminary data.</text>
</comment>
<sequence>MKLVSRQSGMMLLTCRYVAHAANQKAFVTSLPAVRDYLWKLDERVCGRWSVNEPLLLDSCKIS</sequence>
<gene>
    <name evidence="1" type="ORF">OUZ56_012404</name>
</gene>
<keyword evidence="2" id="KW-1185">Reference proteome</keyword>
<organism evidence="1 2">
    <name type="scientific">Daphnia magna</name>
    <dbReference type="NCBI Taxonomy" id="35525"/>
    <lineage>
        <taxon>Eukaryota</taxon>
        <taxon>Metazoa</taxon>
        <taxon>Ecdysozoa</taxon>
        <taxon>Arthropoda</taxon>
        <taxon>Crustacea</taxon>
        <taxon>Branchiopoda</taxon>
        <taxon>Diplostraca</taxon>
        <taxon>Cladocera</taxon>
        <taxon>Anomopoda</taxon>
        <taxon>Daphniidae</taxon>
        <taxon>Daphnia</taxon>
    </lineage>
</organism>
<dbReference type="Proteomes" id="UP001234178">
    <property type="component" value="Unassembled WGS sequence"/>
</dbReference>
<accession>A0ABQ9Z2X6</accession>
<dbReference type="EMBL" id="JAOYFB010000002">
    <property type="protein sequence ID" value="KAK4007244.1"/>
    <property type="molecule type" value="Genomic_DNA"/>
</dbReference>
<reference evidence="1 2" key="1">
    <citation type="journal article" date="2023" name="Nucleic Acids Res.">
        <title>The hologenome of Daphnia magna reveals possible DNA methylation and microbiome-mediated evolution of the host genome.</title>
        <authorList>
            <person name="Chaturvedi A."/>
            <person name="Li X."/>
            <person name="Dhandapani V."/>
            <person name="Marshall H."/>
            <person name="Kissane S."/>
            <person name="Cuenca-Cambronero M."/>
            <person name="Asole G."/>
            <person name="Calvet F."/>
            <person name="Ruiz-Romero M."/>
            <person name="Marangio P."/>
            <person name="Guigo R."/>
            <person name="Rago D."/>
            <person name="Mirbahai L."/>
            <person name="Eastwood N."/>
            <person name="Colbourne J.K."/>
            <person name="Zhou J."/>
            <person name="Mallon E."/>
            <person name="Orsini L."/>
        </authorList>
    </citation>
    <scope>NUCLEOTIDE SEQUENCE [LARGE SCALE GENOMIC DNA]</scope>
    <source>
        <strain evidence="1">LRV0_1</strain>
    </source>
</reference>
<proteinExistence type="predicted"/>
<evidence type="ECO:0000313" key="2">
    <source>
        <dbReference type="Proteomes" id="UP001234178"/>
    </source>
</evidence>